<organism evidence="2 3">
    <name type="scientific">Luteimonas vadosa</name>
    <dbReference type="NCBI Taxonomy" id="1165507"/>
    <lineage>
        <taxon>Bacteria</taxon>
        <taxon>Pseudomonadati</taxon>
        <taxon>Pseudomonadota</taxon>
        <taxon>Gammaproteobacteria</taxon>
        <taxon>Lysobacterales</taxon>
        <taxon>Lysobacteraceae</taxon>
        <taxon>Luteimonas</taxon>
    </lineage>
</organism>
<keyword evidence="3" id="KW-1185">Reference proteome</keyword>
<evidence type="ECO:0000256" key="1">
    <source>
        <dbReference type="SAM" id="MobiDB-lite"/>
    </source>
</evidence>
<reference evidence="3" key="1">
    <citation type="journal article" date="2019" name="Int. J. Syst. Evol. Microbiol.">
        <title>The Global Catalogue of Microorganisms (GCM) 10K type strain sequencing project: providing services to taxonomists for standard genome sequencing and annotation.</title>
        <authorList>
            <consortium name="The Broad Institute Genomics Platform"/>
            <consortium name="The Broad Institute Genome Sequencing Center for Infectious Disease"/>
            <person name="Wu L."/>
            <person name="Ma J."/>
        </authorList>
    </citation>
    <scope>NUCLEOTIDE SEQUENCE [LARGE SCALE GENOMIC DNA]</scope>
    <source>
        <strain evidence="3">JCM 18392</strain>
    </source>
</reference>
<evidence type="ECO:0000313" key="3">
    <source>
        <dbReference type="Proteomes" id="UP001501323"/>
    </source>
</evidence>
<comment type="caution">
    <text evidence="2">The sequence shown here is derived from an EMBL/GenBank/DDBJ whole genome shotgun (WGS) entry which is preliminary data.</text>
</comment>
<proteinExistence type="predicted"/>
<sequence length="131" mass="13897">MRVADTGTGIPGNRMRRARHGIKVPSDAMRGQKSGNRRLRDPMRVADAGTGVPGNRMRGLGHGTEVTSDAMRDPESGKRRRAARMRVSCGGERRLPDGGGVAGRDTRSLAGGSRLAGSGIALLPGRTRRAR</sequence>
<evidence type="ECO:0000313" key="2">
    <source>
        <dbReference type="EMBL" id="GAA4869098.1"/>
    </source>
</evidence>
<feature type="compositionally biased region" description="Low complexity" evidence="1">
    <location>
        <begin position="108"/>
        <end position="123"/>
    </location>
</feature>
<evidence type="ECO:0008006" key="4">
    <source>
        <dbReference type="Google" id="ProtNLM"/>
    </source>
</evidence>
<accession>A0ABP9E5Q4</accession>
<gene>
    <name evidence="2" type="ORF">GCM10023332_22080</name>
</gene>
<feature type="region of interest" description="Disordered" evidence="1">
    <location>
        <begin position="1"/>
        <end position="131"/>
    </location>
</feature>
<name>A0ABP9E5Q4_9GAMM</name>
<protein>
    <recommendedName>
        <fullName evidence="4">Histidine kinase/HSP90-like ATPase domain-containing protein</fullName>
    </recommendedName>
</protein>
<dbReference type="Proteomes" id="UP001501323">
    <property type="component" value="Unassembled WGS sequence"/>
</dbReference>
<dbReference type="EMBL" id="BAABJY010000002">
    <property type="protein sequence ID" value="GAA4869098.1"/>
    <property type="molecule type" value="Genomic_DNA"/>
</dbReference>